<dbReference type="SMART" id="SM00091">
    <property type="entry name" value="PAS"/>
    <property type="match status" value="1"/>
</dbReference>
<organism evidence="3">
    <name type="scientific">marine sediment metagenome</name>
    <dbReference type="NCBI Taxonomy" id="412755"/>
    <lineage>
        <taxon>unclassified sequences</taxon>
        <taxon>metagenomes</taxon>
        <taxon>ecological metagenomes</taxon>
    </lineage>
</organism>
<gene>
    <name evidence="3" type="ORF">LCGC14_2915590</name>
</gene>
<feature type="non-terminal residue" evidence="3">
    <location>
        <position position="136"/>
    </location>
</feature>
<evidence type="ECO:0000313" key="3">
    <source>
        <dbReference type="EMBL" id="KKK71271.1"/>
    </source>
</evidence>
<name>A0A0F9AGG6_9ZZZZ</name>
<dbReference type="InterPro" id="IPR035965">
    <property type="entry name" value="PAS-like_dom_sf"/>
</dbReference>
<dbReference type="Gene3D" id="3.30.450.20">
    <property type="entry name" value="PAS domain"/>
    <property type="match status" value="1"/>
</dbReference>
<dbReference type="NCBIfam" id="TIGR00229">
    <property type="entry name" value="sensory_box"/>
    <property type="match status" value="1"/>
</dbReference>
<evidence type="ECO:0000259" key="2">
    <source>
        <dbReference type="PROSITE" id="PS50112"/>
    </source>
</evidence>
<feature type="region of interest" description="Disordered" evidence="1">
    <location>
        <begin position="1"/>
        <end position="34"/>
    </location>
</feature>
<comment type="caution">
    <text evidence="3">The sequence shown here is derived from an EMBL/GenBank/DDBJ whole genome shotgun (WGS) entry which is preliminary data.</text>
</comment>
<dbReference type="EMBL" id="LAZR01057813">
    <property type="protein sequence ID" value="KKK71271.1"/>
    <property type="molecule type" value="Genomic_DNA"/>
</dbReference>
<dbReference type="PROSITE" id="PS50112">
    <property type="entry name" value="PAS"/>
    <property type="match status" value="1"/>
</dbReference>
<protein>
    <recommendedName>
        <fullName evidence="2">PAS domain-containing protein</fullName>
    </recommendedName>
</protein>
<feature type="domain" description="PAS" evidence="2">
    <location>
        <begin position="35"/>
        <end position="83"/>
    </location>
</feature>
<evidence type="ECO:0000256" key="1">
    <source>
        <dbReference type="SAM" id="MobiDB-lite"/>
    </source>
</evidence>
<dbReference type="CDD" id="cd00130">
    <property type="entry name" value="PAS"/>
    <property type="match status" value="1"/>
</dbReference>
<reference evidence="3" key="1">
    <citation type="journal article" date="2015" name="Nature">
        <title>Complex archaea that bridge the gap between prokaryotes and eukaryotes.</title>
        <authorList>
            <person name="Spang A."/>
            <person name="Saw J.H."/>
            <person name="Jorgensen S.L."/>
            <person name="Zaremba-Niedzwiedzka K."/>
            <person name="Martijn J."/>
            <person name="Lind A.E."/>
            <person name="van Eijk R."/>
            <person name="Schleper C."/>
            <person name="Guy L."/>
            <person name="Ettema T.J."/>
        </authorList>
    </citation>
    <scope>NUCLEOTIDE SEQUENCE</scope>
</reference>
<proteinExistence type="predicted"/>
<accession>A0A0F9AGG6</accession>
<sequence>MKDQEKTKDQLISELEDLRQEKHDRNQAEESLRKSEEKYRILFETMEQGVVYQNASGEITSANPAAERILGLTLDQMQGRTSIDPRWRAVHEDGTTFPGEEHPSMIALKTGGVVNDVIMGVFNPETEVYRWILINA</sequence>
<dbReference type="InterPro" id="IPR000014">
    <property type="entry name" value="PAS"/>
</dbReference>
<dbReference type="SUPFAM" id="SSF55785">
    <property type="entry name" value="PYP-like sensor domain (PAS domain)"/>
    <property type="match status" value="1"/>
</dbReference>
<dbReference type="AlphaFoldDB" id="A0A0F9AGG6"/>
<dbReference type="Pfam" id="PF13188">
    <property type="entry name" value="PAS_8"/>
    <property type="match status" value="1"/>
</dbReference>